<organism evidence="1 2">
    <name type="scientific">Alkalihalobacillus trypoxylicola</name>
    <dbReference type="NCBI Taxonomy" id="519424"/>
    <lineage>
        <taxon>Bacteria</taxon>
        <taxon>Bacillati</taxon>
        <taxon>Bacillota</taxon>
        <taxon>Bacilli</taxon>
        <taxon>Bacillales</taxon>
        <taxon>Bacillaceae</taxon>
        <taxon>Alkalihalobacillus</taxon>
    </lineage>
</organism>
<dbReference type="AlphaFoldDB" id="A0A161PLS9"/>
<dbReference type="RefSeq" id="WP_061947157.1">
    <property type="nucleotide sequence ID" value="NZ_LTAO01000001.1"/>
</dbReference>
<evidence type="ECO:0000313" key="2">
    <source>
        <dbReference type="Proteomes" id="UP000075806"/>
    </source>
</evidence>
<keyword evidence="2" id="KW-1185">Reference proteome</keyword>
<gene>
    <name evidence="1" type="ORF">AZF04_00800</name>
</gene>
<dbReference type="OrthoDB" id="2928685at2"/>
<protein>
    <submittedName>
        <fullName evidence="1">Uncharacterized protein</fullName>
    </submittedName>
</protein>
<sequence>MTEQVQALDFRVSGVDFTHSNGEVSGVRIRFNATDPLGEINASGRVAATMQEYLANPGLNALAGLAKEKFIERLLGEEQGAE</sequence>
<dbReference type="EMBL" id="LTAO01000001">
    <property type="protein sequence ID" value="KYG34903.1"/>
    <property type="molecule type" value="Genomic_DNA"/>
</dbReference>
<name>A0A161PLS9_9BACI</name>
<dbReference type="Proteomes" id="UP000075806">
    <property type="component" value="Unassembled WGS sequence"/>
</dbReference>
<accession>A0A161PLS9</accession>
<proteinExistence type="predicted"/>
<reference evidence="1" key="1">
    <citation type="submission" date="2016-02" db="EMBL/GenBank/DDBJ databases">
        <title>Genome sequence of Bacillus trypoxylicola KCTC 13244(T).</title>
        <authorList>
            <person name="Jeong H."/>
            <person name="Park S.-H."/>
            <person name="Choi S.-K."/>
        </authorList>
    </citation>
    <scope>NUCLEOTIDE SEQUENCE [LARGE SCALE GENOMIC DNA]</scope>
    <source>
        <strain evidence="1">KCTC 13244</strain>
    </source>
</reference>
<comment type="caution">
    <text evidence="1">The sequence shown here is derived from an EMBL/GenBank/DDBJ whole genome shotgun (WGS) entry which is preliminary data.</text>
</comment>
<dbReference type="STRING" id="519424.AZF04_00800"/>
<evidence type="ECO:0000313" key="1">
    <source>
        <dbReference type="EMBL" id="KYG34903.1"/>
    </source>
</evidence>